<dbReference type="PROSITE" id="PS00464">
    <property type="entry name" value="RIBOSOMAL_L22"/>
    <property type="match status" value="1"/>
</dbReference>
<dbReference type="HAMAP" id="MF_01331_B">
    <property type="entry name" value="Ribosomal_uL22_B"/>
    <property type="match status" value="1"/>
</dbReference>
<evidence type="ECO:0000256" key="1">
    <source>
        <dbReference type="ARBA" id="ARBA00003478"/>
    </source>
</evidence>
<evidence type="ECO:0000256" key="11">
    <source>
        <dbReference type="RuleBase" id="RU004005"/>
    </source>
</evidence>
<evidence type="ECO:0000256" key="7">
    <source>
        <dbReference type="ARBA" id="ARBA00023274"/>
    </source>
</evidence>
<evidence type="ECO:0000313" key="15">
    <source>
        <dbReference type="Proteomes" id="UP001172708"/>
    </source>
</evidence>
<evidence type="ECO:0000256" key="6">
    <source>
        <dbReference type="ARBA" id="ARBA00022980"/>
    </source>
</evidence>
<evidence type="ECO:0000256" key="5">
    <source>
        <dbReference type="ARBA" id="ARBA00022884"/>
    </source>
</evidence>
<proteinExistence type="inferred from homology"/>
<evidence type="ECO:0000313" key="14">
    <source>
        <dbReference type="EMBL" id="MDN4480836.1"/>
    </source>
</evidence>
<dbReference type="CDD" id="cd00336">
    <property type="entry name" value="Ribosomal_L22"/>
    <property type="match status" value="1"/>
</dbReference>
<organism evidence="14 15">
    <name type="scientific">Demequina muriae</name>
    <dbReference type="NCBI Taxonomy" id="3051664"/>
    <lineage>
        <taxon>Bacteria</taxon>
        <taxon>Bacillati</taxon>
        <taxon>Actinomycetota</taxon>
        <taxon>Actinomycetes</taxon>
        <taxon>Micrococcales</taxon>
        <taxon>Demequinaceae</taxon>
        <taxon>Demequina</taxon>
    </lineage>
</organism>
<comment type="function">
    <text evidence="10 13">This protein binds specifically to 23S rRNA; its binding is stimulated by other ribosomal proteins, e.g., L4, L17, and L20. It is important during the early stages of 50S assembly. It makes multiple contacts with different domains of the 23S rRNA in the assembled 50S subunit and ribosome.</text>
</comment>
<comment type="function">
    <text evidence="8">This protein binds specifically to 23S rRNA; its binding is stimulated by other ribosomal proteins, e.g. L4, L17, and L20. It is important during the early stages of 50S assembly. It makes multiple contacts with different domains of the 23S rRNA in the assembled 50S subunit and ribosome.</text>
</comment>
<dbReference type="InterPro" id="IPR018260">
    <property type="entry name" value="Ribosomal_uL22_CS"/>
</dbReference>
<comment type="similarity">
    <text evidence="2 10 11">Belongs to the universal ribosomal protein uL22 family.</text>
</comment>
<gene>
    <name evidence="10 14" type="primary">rplV</name>
    <name evidence="14" type="ORF">QQX02_07890</name>
</gene>
<evidence type="ECO:0000256" key="9">
    <source>
        <dbReference type="ARBA" id="ARBA00035207"/>
    </source>
</evidence>
<accession>A0ABT8GHC8</accession>
<dbReference type="RefSeq" id="WP_062131497.1">
    <property type="nucleotide sequence ID" value="NZ_JAUHQA010000001.1"/>
</dbReference>
<name>A0ABT8GHC8_9MICO</name>
<evidence type="ECO:0000256" key="10">
    <source>
        <dbReference type="HAMAP-Rule" id="MF_01331"/>
    </source>
</evidence>
<comment type="caution">
    <text evidence="14">The sequence shown here is derived from an EMBL/GenBank/DDBJ whole genome shotgun (WGS) entry which is preliminary data.</text>
</comment>
<dbReference type="NCBIfam" id="TIGR01044">
    <property type="entry name" value="rplV_bact"/>
    <property type="match status" value="1"/>
</dbReference>
<keyword evidence="6 10" id="KW-0689">Ribosomal protein</keyword>
<dbReference type="PANTHER" id="PTHR13501:SF8">
    <property type="entry name" value="LARGE RIBOSOMAL SUBUNIT PROTEIN UL22M"/>
    <property type="match status" value="1"/>
</dbReference>
<dbReference type="GO" id="GO:0005840">
    <property type="term" value="C:ribosome"/>
    <property type="evidence" value="ECO:0007669"/>
    <property type="project" value="UniProtKB-KW"/>
</dbReference>
<evidence type="ECO:0000256" key="12">
    <source>
        <dbReference type="RuleBase" id="RU004006"/>
    </source>
</evidence>
<dbReference type="InterPro" id="IPR001063">
    <property type="entry name" value="Ribosomal_uL22"/>
</dbReference>
<dbReference type="Proteomes" id="UP001172708">
    <property type="component" value="Unassembled WGS sequence"/>
</dbReference>
<evidence type="ECO:0000256" key="3">
    <source>
        <dbReference type="ARBA" id="ARBA00011838"/>
    </source>
</evidence>
<dbReference type="Gene3D" id="3.90.470.10">
    <property type="entry name" value="Ribosomal protein L22/L17"/>
    <property type="match status" value="1"/>
</dbReference>
<protein>
    <recommendedName>
        <fullName evidence="9 10">Large ribosomal subunit protein uL22</fullName>
    </recommendedName>
</protein>
<comment type="function">
    <text evidence="1 10">The globular domain of the protein is located near the polypeptide exit tunnel on the outside of the subunit, while an extended beta-hairpin is found that lines the wall of the exit tunnel in the center of the 70S ribosome.</text>
</comment>
<keyword evidence="7 10" id="KW-0687">Ribonucleoprotein</keyword>
<sequence>MEAKAQTRYVRVTAQKARRVVDLVRGKNAVEAISTLKFQPQAVAEDVRKLVASAVANARVKAEAAGERFDESELVITAITVDEGPTMKRIRPRAQGRANRILKRTSHMSVTVATPEGAVKEGAK</sequence>
<evidence type="ECO:0000256" key="4">
    <source>
        <dbReference type="ARBA" id="ARBA00022730"/>
    </source>
</evidence>
<keyword evidence="5 10" id="KW-0694">RNA-binding</keyword>
<dbReference type="InterPro" id="IPR036394">
    <property type="entry name" value="Ribosomal_uL22_sf"/>
</dbReference>
<evidence type="ECO:0000256" key="13">
    <source>
        <dbReference type="RuleBase" id="RU004008"/>
    </source>
</evidence>
<dbReference type="InterPro" id="IPR047867">
    <property type="entry name" value="Ribosomal_uL22_bac/org-type"/>
</dbReference>
<dbReference type="Pfam" id="PF00237">
    <property type="entry name" value="Ribosomal_L22"/>
    <property type="match status" value="1"/>
</dbReference>
<dbReference type="EMBL" id="JAUHQA010000001">
    <property type="protein sequence ID" value="MDN4480836.1"/>
    <property type="molecule type" value="Genomic_DNA"/>
</dbReference>
<keyword evidence="4 10" id="KW-0699">rRNA-binding</keyword>
<comment type="subunit">
    <text evidence="3 10 12">Part of the 50S ribosomal subunit.</text>
</comment>
<dbReference type="InterPro" id="IPR005727">
    <property type="entry name" value="Ribosomal_uL22_bac/chlpt-type"/>
</dbReference>
<dbReference type="PANTHER" id="PTHR13501">
    <property type="entry name" value="CHLOROPLAST 50S RIBOSOMAL PROTEIN L22-RELATED"/>
    <property type="match status" value="1"/>
</dbReference>
<dbReference type="SUPFAM" id="SSF54843">
    <property type="entry name" value="Ribosomal protein L22"/>
    <property type="match status" value="1"/>
</dbReference>
<reference evidence="14" key="1">
    <citation type="submission" date="2023-06" db="EMBL/GenBank/DDBJ databases">
        <title>Egi l300058.</title>
        <authorList>
            <person name="Gao L."/>
            <person name="Fang B.-Z."/>
            <person name="Li W.-J."/>
        </authorList>
    </citation>
    <scope>NUCLEOTIDE SEQUENCE</scope>
    <source>
        <strain evidence="14">EGI L300058</strain>
    </source>
</reference>
<keyword evidence="15" id="KW-1185">Reference proteome</keyword>
<evidence type="ECO:0000256" key="8">
    <source>
        <dbReference type="ARBA" id="ARBA00025084"/>
    </source>
</evidence>
<evidence type="ECO:0000256" key="2">
    <source>
        <dbReference type="ARBA" id="ARBA00009451"/>
    </source>
</evidence>